<organism evidence="1 2">
    <name type="scientific">Nostoc linckia FACHB-391</name>
    <dbReference type="NCBI Taxonomy" id="2692906"/>
    <lineage>
        <taxon>Bacteria</taxon>
        <taxon>Bacillati</taxon>
        <taxon>Cyanobacteriota</taxon>
        <taxon>Cyanophyceae</taxon>
        <taxon>Nostocales</taxon>
        <taxon>Nostocaceae</taxon>
        <taxon>Nostoc</taxon>
    </lineage>
</organism>
<reference evidence="1 2" key="1">
    <citation type="journal article" date="2020" name="ISME J.">
        <title>Comparative genomics reveals insights into cyanobacterial evolution and habitat adaptation.</title>
        <authorList>
            <person name="Chen M.Y."/>
            <person name="Teng W.K."/>
            <person name="Zhao L."/>
            <person name="Hu C.X."/>
            <person name="Zhou Y.K."/>
            <person name="Han B.P."/>
            <person name="Song L.R."/>
            <person name="Shu W.S."/>
        </authorList>
    </citation>
    <scope>NUCLEOTIDE SEQUENCE [LARGE SCALE GENOMIC DNA]</scope>
    <source>
        <strain evidence="1 2">FACHB-391</strain>
    </source>
</reference>
<evidence type="ECO:0000313" key="1">
    <source>
        <dbReference type="EMBL" id="MBD2563980.1"/>
    </source>
</evidence>
<sequence length="516" mass="59157">MLNLPHRIRRLRWQVTTSTAADAFVIRKQLYDQWQDLLQTAFAKAFDEAADGKSLIHIPKIELNLKVTSQEELAKVLPDLLEQQVREQLQLILQENFLINRQVVLQKKSTVQQNQFEILLDYLHTGSTPWQAAYSSTSQIAIALQETCHEQWLQILDYLLHKSESVAFYFRLMQLIPQEELLTLVTALAENIPHTWKNAVVQFITSVLAEEQRLFNRYTQLKLVAVFLSESLARQTSNVIPDFIKIAEGLLSQKENNTLTTFTATLPPSIAILFQSQEESISKSVDNSISQIIDSLNHREIPSELNAETIDSLNHREIPSELDANPDIIQREMLEKMLPLISDEDEFPLAVKYAGLVLIHPFITRLFEHTGIKQTGNKELLLSETTRAAALLQFLATGSEEVYEYELGLIKIFLGLHPETPLLISEGLIQPNDKEEAEVVLRSLISYWDVLKNTSIDGLRSSFLQRQALVRETEGSWKIQVEPQSFDMLLAQLPWSISTIKFSWMKKPIYTEWQLP</sequence>
<name>A0ABR8F563_NOSLI</name>
<dbReference type="EMBL" id="JACJTE010000039">
    <property type="protein sequence ID" value="MBD2563980.1"/>
    <property type="molecule type" value="Genomic_DNA"/>
</dbReference>
<proteinExistence type="predicted"/>
<dbReference type="Pfam" id="PF19268">
    <property type="entry name" value="CIS_TMP"/>
    <property type="match status" value="1"/>
</dbReference>
<gene>
    <name evidence="1" type="ORF">H6G95_25910</name>
</gene>
<keyword evidence="2" id="KW-1185">Reference proteome</keyword>
<dbReference type="Proteomes" id="UP000604661">
    <property type="component" value="Unassembled WGS sequence"/>
</dbReference>
<accession>A0ABR8F563</accession>
<evidence type="ECO:0000313" key="2">
    <source>
        <dbReference type="Proteomes" id="UP000604661"/>
    </source>
</evidence>
<dbReference type="InterPro" id="IPR045538">
    <property type="entry name" value="CIS_TMP"/>
</dbReference>
<dbReference type="RefSeq" id="WP_190899513.1">
    <property type="nucleotide sequence ID" value="NZ_JACJTE010000039.1"/>
</dbReference>
<comment type="caution">
    <text evidence="1">The sequence shown here is derived from an EMBL/GenBank/DDBJ whole genome shotgun (WGS) entry which is preliminary data.</text>
</comment>
<protein>
    <submittedName>
        <fullName evidence="1">Uncharacterized protein</fullName>
    </submittedName>
</protein>